<keyword evidence="1" id="KW-0812">Transmembrane</keyword>
<protein>
    <submittedName>
        <fullName evidence="2">Uncharacterized protein</fullName>
    </submittedName>
</protein>
<accession>A0A7W5N3D3</accession>
<evidence type="ECO:0000313" key="2">
    <source>
        <dbReference type="EMBL" id="MBB3233104.1"/>
    </source>
</evidence>
<dbReference type="Proteomes" id="UP000518892">
    <property type="component" value="Unassembled WGS sequence"/>
</dbReference>
<keyword evidence="3" id="KW-1185">Reference proteome</keyword>
<feature type="transmembrane region" description="Helical" evidence="1">
    <location>
        <begin position="112"/>
        <end position="134"/>
    </location>
</feature>
<feature type="transmembrane region" description="Helical" evidence="1">
    <location>
        <begin position="81"/>
        <end position="106"/>
    </location>
</feature>
<reference evidence="2 3" key="1">
    <citation type="submission" date="2020-08" db="EMBL/GenBank/DDBJ databases">
        <title>Genomic Encyclopedia of Type Strains, Phase III (KMG-III): the genomes of soil and plant-associated and newly described type strains.</title>
        <authorList>
            <person name="Whitman W."/>
        </authorList>
    </citation>
    <scope>NUCLEOTIDE SEQUENCE [LARGE SCALE GENOMIC DNA]</scope>
    <source>
        <strain evidence="2 3">CECT 7744</strain>
    </source>
</reference>
<gene>
    <name evidence="2" type="ORF">FHR97_003987</name>
</gene>
<keyword evidence="1" id="KW-1133">Transmembrane helix</keyword>
<sequence>MTSGKQYTHYTGLKWFRFLVGFGFVTNMLLFALPALFTPRLLESLLNVGTTNTIQWLQNVGILLVIISVMYIPAIRDPFRYLFISFLLVAGRFSAGCLFLIGVLFIDYPDGMMALALNDLILSSIQAVALYFMLRDGDPRVGGA</sequence>
<name>A0A7W5N3D3_9GAMM</name>
<dbReference type="AlphaFoldDB" id="A0A7W5N3D3"/>
<dbReference type="RefSeq" id="WP_183385508.1">
    <property type="nucleotide sequence ID" value="NZ_JACHXR010000022.1"/>
</dbReference>
<organism evidence="2 3">
    <name type="scientific">Halomonas stenophila</name>
    <dbReference type="NCBI Taxonomy" id="795312"/>
    <lineage>
        <taxon>Bacteria</taxon>
        <taxon>Pseudomonadati</taxon>
        <taxon>Pseudomonadota</taxon>
        <taxon>Gammaproteobacteria</taxon>
        <taxon>Oceanospirillales</taxon>
        <taxon>Halomonadaceae</taxon>
        <taxon>Halomonas</taxon>
    </lineage>
</organism>
<feature type="transmembrane region" description="Helical" evidence="1">
    <location>
        <begin position="15"/>
        <end position="36"/>
    </location>
</feature>
<comment type="caution">
    <text evidence="2">The sequence shown here is derived from an EMBL/GenBank/DDBJ whole genome shotgun (WGS) entry which is preliminary data.</text>
</comment>
<evidence type="ECO:0000256" key="1">
    <source>
        <dbReference type="SAM" id="Phobius"/>
    </source>
</evidence>
<feature type="transmembrane region" description="Helical" evidence="1">
    <location>
        <begin position="56"/>
        <end position="74"/>
    </location>
</feature>
<dbReference type="EMBL" id="JACHXR010000022">
    <property type="protein sequence ID" value="MBB3233104.1"/>
    <property type="molecule type" value="Genomic_DNA"/>
</dbReference>
<evidence type="ECO:0000313" key="3">
    <source>
        <dbReference type="Proteomes" id="UP000518892"/>
    </source>
</evidence>
<keyword evidence="1" id="KW-0472">Membrane</keyword>
<proteinExistence type="predicted"/>